<accession>G7QBF9</accession>
<dbReference type="AlphaFoldDB" id="G7QBF9"/>
<feature type="region of interest" description="Disordered" evidence="1">
    <location>
        <begin position="13"/>
        <end position="76"/>
    </location>
</feature>
<proteinExistence type="predicted"/>
<evidence type="ECO:0000256" key="1">
    <source>
        <dbReference type="SAM" id="MobiDB-lite"/>
    </source>
</evidence>
<gene>
    <name evidence="2" type="ORF">DFW101_3384</name>
</gene>
<keyword evidence="3" id="KW-1185">Reference proteome</keyword>
<evidence type="ECO:0000313" key="3">
    <source>
        <dbReference type="Proteomes" id="UP000004662"/>
    </source>
</evidence>
<reference evidence="3" key="1">
    <citation type="journal article" date="2015" name="Genome Announc.">
        <title>High-Quality Draft Genome Sequence of Desulfovibrio carbinoliphilus FW-101-2B, an Organic Acid-Oxidizing Sulfate-Reducing Bacterium Isolated from Uranium(VI)-Contaminated Groundwater.</title>
        <authorList>
            <person name="Ramsay B.D."/>
            <person name="Hwang C."/>
            <person name="Woo H.L."/>
            <person name="Carroll S.L."/>
            <person name="Lucas S."/>
            <person name="Han J."/>
            <person name="Lapidus A.L."/>
            <person name="Cheng J.F."/>
            <person name="Goodwin L.A."/>
            <person name="Pitluck S."/>
            <person name="Peters L."/>
            <person name="Chertkov O."/>
            <person name="Held B."/>
            <person name="Detter J.C."/>
            <person name="Han C.S."/>
            <person name="Tapia R."/>
            <person name="Land M.L."/>
            <person name="Hauser L.J."/>
            <person name="Kyrpides N.C."/>
            <person name="Ivanova N.N."/>
            <person name="Mikhailova N."/>
            <person name="Pagani I."/>
            <person name="Woyke T."/>
            <person name="Arkin A.P."/>
            <person name="Dehal P."/>
            <person name="Chivian D."/>
            <person name="Criddle C.S."/>
            <person name="Wu W."/>
            <person name="Chakraborty R."/>
            <person name="Hazen T.C."/>
            <person name="Fields M.W."/>
        </authorList>
    </citation>
    <scope>NUCLEOTIDE SEQUENCE [LARGE SCALE GENOMIC DNA]</scope>
    <source>
        <strain evidence="3">FW-101-2B</strain>
    </source>
</reference>
<dbReference type="Proteomes" id="UP000004662">
    <property type="component" value="Chromosome"/>
</dbReference>
<sequence>MAKNAYTFAKRAKELAKKKKKEEKVQRKTARGDNEEGPYFDEATGQIVYPEGQPAPDGENDATTAGDSEPAEKPAP</sequence>
<name>G7QBF9_9BACT</name>
<feature type="compositionally biased region" description="Basic and acidic residues" evidence="1">
    <location>
        <begin position="22"/>
        <end position="34"/>
    </location>
</feature>
<dbReference type="OrthoDB" id="5460294at2"/>
<evidence type="ECO:0000313" key="2">
    <source>
        <dbReference type="EMBL" id="EHJ49382.1"/>
    </source>
</evidence>
<dbReference type="HOGENOM" id="CLU_2648646_0_0_7"/>
<dbReference type="RefSeq" id="WP_009182710.1">
    <property type="nucleotide sequence ID" value="NZ_CM001368.1"/>
</dbReference>
<dbReference type="EMBL" id="CM001368">
    <property type="protein sequence ID" value="EHJ49382.1"/>
    <property type="molecule type" value="Genomic_DNA"/>
</dbReference>
<dbReference type="eggNOG" id="ENOG503187R">
    <property type="taxonomic scope" value="Bacteria"/>
</dbReference>
<protein>
    <submittedName>
        <fullName evidence="2">Uncharacterized protein</fullName>
    </submittedName>
</protein>
<organism evidence="2 3">
    <name type="scientific">Solidesulfovibrio carbinoliphilus subsp. oakridgensis</name>
    <dbReference type="NCBI Taxonomy" id="694327"/>
    <lineage>
        <taxon>Bacteria</taxon>
        <taxon>Pseudomonadati</taxon>
        <taxon>Thermodesulfobacteriota</taxon>
        <taxon>Desulfovibrionia</taxon>
        <taxon>Desulfovibrionales</taxon>
        <taxon>Desulfovibrionaceae</taxon>
        <taxon>Solidesulfovibrio</taxon>
    </lineage>
</organism>